<protein>
    <submittedName>
        <fullName evidence="1">Uncharacterized protein</fullName>
    </submittedName>
</protein>
<evidence type="ECO:0000313" key="1">
    <source>
        <dbReference type="EMBL" id="KOS46346.1"/>
    </source>
</evidence>
<comment type="caution">
    <text evidence="1">The sequence shown here is derived from an EMBL/GenBank/DDBJ whole genome shotgun (WGS) entry which is preliminary data.</text>
</comment>
<sequence>MVPSTLAVIRDQNVFFMSARFAARMNWEWNSPVTASRVRATKYAIRHITLSLVITSL</sequence>
<feature type="non-terminal residue" evidence="1">
    <location>
        <position position="57"/>
    </location>
</feature>
<dbReference type="EMBL" id="LHQQ01000030">
    <property type="protein sequence ID" value="KOS46346.1"/>
    <property type="molecule type" value="Genomic_DNA"/>
</dbReference>
<proteinExistence type="predicted"/>
<dbReference type="AlphaFoldDB" id="A0A0M8P6F1"/>
<organism evidence="1 2">
    <name type="scientific">Penicillium nordicum</name>
    <dbReference type="NCBI Taxonomy" id="229535"/>
    <lineage>
        <taxon>Eukaryota</taxon>
        <taxon>Fungi</taxon>
        <taxon>Dikarya</taxon>
        <taxon>Ascomycota</taxon>
        <taxon>Pezizomycotina</taxon>
        <taxon>Eurotiomycetes</taxon>
        <taxon>Eurotiomycetidae</taxon>
        <taxon>Eurotiales</taxon>
        <taxon>Aspergillaceae</taxon>
        <taxon>Penicillium</taxon>
    </lineage>
</organism>
<keyword evidence="2" id="KW-1185">Reference proteome</keyword>
<name>A0A0M8P6F1_9EURO</name>
<gene>
    <name evidence="1" type="ORF">ACN38_g2671</name>
</gene>
<evidence type="ECO:0000313" key="2">
    <source>
        <dbReference type="Proteomes" id="UP000037696"/>
    </source>
</evidence>
<dbReference type="Proteomes" id="UP000037696">
    <property type="component" value="Unassembled WGS sequence"/>
</dbReference>
<reference evidence="1 2" key="1">
    <citation type="submission" date="2015-08" db="EMBL/GenBank/DDBJ databases">
        <title>Genome sequencing of Penicillium nordicum.</title>
        <authorList>
            <person name="Nguyen H.D."/>
            <person name="Seifert K.A."/>
        </authorList>
    </citation>
    <scope>NUCLEOTIDE SEQUENCE [LARGE SCALE GENOMIC DNA]</scope>
    <source>
        <strain evidence="1 2">DAOMC 185683</strain>
    </source>
</reference>
<accession>A0A0M8P6F1</accession>